<feature type="compositionally biased region" description="Polar residues" evidence="7">
    <location>
        <begin position="320"/>
        <end position="339"/>
    </location>
</feature>
<evidence type="ECO:0000313" key="9">
    <source>
        <dbReference type="EMBL" id="KAK7042302.1"/>
    </source>
</evidence>
<dbReference type="PANTHER" id="PTHR31944">
    <property type="entry name" value="HEME-RESPONSIVE ZINC FINGER TRANSCRIPTION FACTOR HAP1"/>
    <property type="match status" value="1"/>
</dbReference>
<evidence type="ECO:0000256" key="2">
    <source>
        <dbReference type="ARBA" id="ARBA00022833"/>
    </source>
</evidence>
<feature type="compositionally biased region" description="Basic residues" evidence="7">
    <location>
        <begin position="401"/>
        <end position="410"/>
    </location>
</feature>
<dbReference type="InterPro" id="IPR001138">
    <property type="entry name" value="Zn2Cys6_DnaBD"/>
</dbReference>
<dbReference type="SMART" id="SM00066">
    <property type="entry name" value="GAL4"/>
    <property type="match status" value="1"/>
</dbReference>
<name>A0AAW0CU90_9AGAR</name>
<dbReference type="Pfam" id="PF00172">
    <property type="entry name" value="Zn_clus"/>
    <property type="match status" value="1"/>
</dbReference>
<organism evidence="9 10">
    <name type="scientific">Favolaschia claudopus</name>
    <dbReference type="NCBI Taxonomy" id="2862362"/>
    <lineage>
        <taxon>Eukaryota</taxon>
        <taxon>Fungi</taxon>
        <taxon>Dikarya</taxon>
        <taxon>Basidiomycota</taxon>
        <taxon>Agaricomycotina</taxon>
        <taxon>Agaricomycetes</taxon>
        <taxon>Agaricomycetidae</taxon>
        <taxon>Agaricales</taxon>
        <taxon>Marasmiineae</taxon>
        <taxon>Mycenaceae</taxon>
        <taxon>Favolaschia</taxon>
    </lineage>
</organism>
<reference evidence="9 10" key="1">
    <citation type="journal article" date="2024" name="J Genomics">
        <title>Draft genome sequencing and assembly of Favolaschia claudopus CIRM-BRFM 2984 isolated from oak limbs.</title>
        <authorList>
            <person name="Navarro D."/>
            <person name="Drula E."/>
            <person name="Chaduli D."/>
            <person name="Cazenave R."/>
            <person name="Ahrendt S."/>
            <person name="Wang J."/>
            <person name="Lipzen A."/>
            <person name="Daum C."/>
            <person name="Barry K."/>
            <person name="Grigoriev I.V."/>
            <person name="Favel A."/>
            <person name="Rosso M.N."/>
            <person name="Martin F."/>
        </authorList>
    </citation>
    <scope>NUCLEOTIDE SEQUENCE [LARGE SCALE GENOMIC DNA]</scope>
    <source>
        <strain evidence="9 10">CIRM-BRFM 2984</strain>
    </source>
</reference>
<evidence type="ECO:0000256" key="6">
    <source>
        <dbReference type="ARBA" id="ARBA00023242"/>
    </source>
</evidence>
<feature type="region of interest" description="Disordered" evidence="7">
    <location>
        <begin position="461"/>
        <end position="480"/>
    </location>
</feature>
<keyword evidence="10" id="KW-1185">Reference proteome</keyword>
<evidence type="ECO:0000256" key="3">
    <source>
        <dbReference type="ARBA" id="ARBA00023015"/>
    </source>
</evidence>
<sequence>MDTPQDKQSSSPPQVRSRITVVCAECKRLKLKCDRRTPCGSCVKRDTTVRCIYSPAAAEKVDLHSLNNRLIHIEQWMQQLGAEGPPLLSTNNPPLPLSAPVQTQQQQLLLPHGQVLLTPAGPPPPTTALTMPLPLLHSTFLAPLGVSMPSFPASTNPSIKPRGTSKPLPPLAPPSPALLRLLPSAHRLPTRLAAAHAALASCGAAPFPFPWFEARVYAFLSALASPSSSSSSSSSSLSTFSTTTNPNAPSAASAKALAKAQRRQQKQAQRERAMAIFSGGNPANGLPPLPPGFLASSSSSSHNQQIQSQTQSSTSYTSPLAHQSSFPTDPSSVLAQYTTHPDLPPIHALAVSGDEELDSFEQSEREEREREGREGMYVNEEVDELVDEDVAGVNVNVNAKGKKSRAKARKGVAAMPIPSQSAGQAQQPPSRQMRRRAAAKGDGRLAFFALLCAVLGVSGGPFKSQGGEGQDKAEGGEGEEEYDLAEVAMGAVDVYFAAGGVEEGLEVSCGSSSALDSSSNANANLGLSQYADEAETEGQGEREGNGHGEGGEEDSGDPDLGRVVGDVGCWGWDASTGWGDGCGYGGGVCSFREDGGEGEGCWVGFGFGYRR</sequence>
<feature type="region of interest" description="Disordered" evidence="7">
    <location>
        <begin position="531"/>
        <end position="562"/>
    </location>
</feature>
<dbReference type="PANTHER" id="PTHR31944:SF131">
    <property type="entry name" value="HEME-RESPONSIVE ZINC FINGER TRANSCRIPTION FACTOR HAP1"/>
    <property type="match status" value="1"/>
</dbReference>
<dbReference type="GO" id="GO:0000978">
    <property type="term" value="F:RNA polymerase II cis-regulatory region sequence-specific DNA binding"/>
    <property type="evidence" value="ECO:0007669"/>
    <property type="project" value="TreeGrafter"/>
</dbReference>
<feature type="compositionally biased region" description="Basic and acidic residues" evidence="7">
    <location>
        <begin position="539"/>
        <end position="550"/>
    </location>
</feature>
<keyword evidence="4" id="KW-0238">DNA-binding</keyword>
<proteinExistence type="predicted"/>
<dbReference type="InterPro" id="IPR051430">
    <property type="entry name" value="Fungal_TF_Env_Response"/>
</dbReference>
<keyword evidence="5" id="KW-0804">Transcription</keyword>
<evidence type="ECO:0000256" key="7">
    <source>
        <dbReference type="SAM" id="MobiDB-lite"/>
    </source>
</evidence>
<dbReference type="GO" id="GO:0008270">
    <property type="term" value="F:zinc ion binding"/>
    <property type="evidence" value="ECO:0007669"/>
    <property type="project" value="InterPro"/>
</dbReference>
<keyword evidence="2" id="KW-0862">Zinc</keyword>
<keyword evidence="6" id="KW-0539">Nucleus</keyword>
<accession>A0AAW0CU90</accession>
<dbReference type="InterPro" id="IPR036864">
    <property type="entry name" value="Zn2-C6_fun-type_DNA-bd_sf"/>
</dbReference>
<feature type="region of interest" description="Disordered" evidence="7">
    <location>
        <begin position="353"/>
        <end position="375"/>
    </location>
</feature>
<comment type="caution">
    <text evidence="9">The sequence shown here is derived from an EMBL/GenBank/DDBJ whole genome shotgun (WGS) entry which is preliminary data.</text>
</comment>
<protein>
    <recommendedName>
        <fullName evidence="8">Zn(2)-C6 fungal-type domain-containing protein</fullName>
    </recommendedName>
</protein>
<dbReference type="AlphaFoldDB" id="A0AAW0CU90"/>
<evidence type="ECO:0000313" key="10">
    <source>
        <dbReference type="Proteomes" id="UP001362999"/>
    </source>
</evidence>
<evidence type="ECO:0000256" key="1">
    <source>
        <dbReference type="ARBA" id="ARBA00022723"/>
    </source>
</evidence>
<feature type="domain" description="Zn(2)-C6 fungal-type" evidence="8">
    <location>
        <begin position="22"/>
        <end position="53"/>
    </location>
</feature>
<dbReference type="GO" id="GO:0005634">
    <property type="term" value="C:nucleus"/>
    <property type="evidence" value="ECO:0007669"/>
    <property type="project" value="TreeGrafter"/>
</dbReference>
<gene>
    <name evidence="9" type="ORF">R3P38DRAFT_312559</name>
</gene>
<keyword evidence="1" id="KW-0479">Metal-binding</keyword>
<dbReference type="CDD" id="cd00067">
    <property type="entry name" value="GAL4"/>
    <property type="match status" value="1"/>
</dbReference>
<dbReference type="GO" id="GO:0001228">
    <property type="term" value="F:DNA-binding transcription activator activity, RNA polymerase II-specific"/>
    <property type="evidence" value="ECO:0007669"/>
    <property type="project" value="TreeGrafter"/>
</dbReference>
<dbReference type="SUPFAM" id="SSF57701">
    <property type="entry name" value="Zn2/Cys6 DNA-binding domain"/>
    <property type="match status" value="1"/>
</dbReference>
<keyword evidence="3" id="KW-0805">Transcription regulation</keyword>
<dbReference type="EMBL" id="JAWWNJ010000013">
    <property type="protein sequence ID" value="KAK7042302.1"/>
    <property type="molecule type" value="Genomic_DNA"/>
</dbReference>
<dbReference type="PROSITE" id="PS50048">
    <property type="entry name" value="ZN2_CY6_FUNGAL_2"/>
    <property type="match status" value="1"/>
</dbReference>
<evidence type="ECO:0000256" key="5">
    <source>
        <dbReference type="ARBA" id="ARBA00023163"/>
    </source>
</evidence>
<dbReference type="Proteomes" id="UP001362999">
    <property type="component" value="Unassembled WGS sequence"/>
</dbReference>
<evidence type="ECO:0000256" key="4">
    <source>
        <dbReference type="ARBA" id="ARBA00023125"/>
    </source>
</evidence>
<feature type="region of interest" description="Disordered" evidence="7">
    <location>
        <begin position="228"/>
        <end position="339"/>
    </location>
</feature>
<feature type="compositionally biased region" description="Low complexity" evidence="7">
    <location>
        <begin position="228"/>
        <end position="243"/>
    </location>
</feature>
<feature type="compositionally biased region" description="Low complexity" evidence="7">
    <location>
        <begin position="411"/>
        <end position="431"/>
    </location>
</feature>
<dbReference type="Gene3D" id="4.10.240.10">
    <property type="entry name" value="Zn(2)-C6 fungal-type DNA-binding domain"/>
    <property type="match status" value="1"/>
</dbReference>
<feature type="compositionally biased region" description="Low complexity" evidence="7">
    <location>
        <begin position="296"/>
        <end position="318"/>
    </location>
</feature>
<feature type="compositionally biased region" description="Basic and acidic residues" evidence="7">
    <location>
        <begin position="362"/>
        <end position="374"/>
    </location>
</feature>
<feature type="region of interest" description="Disordered" evidence="7">
    <location>
        <begin position="401"/>
        <end position="436"/>
    </location>
</feature>
<dbReference type="PROSITE" id="PS00463">
    <property type="entry name" value="ZN2_CY6_FUNGAL_1"/>
    <property type="match status" value="1"/>
</dbReference>
<feature type="region of interest" description="Disordered" evidence="7">
    <location>
        <begin position="153"/>
        <end position="172"/>
    </location>
</feature>
<evidence type="ECO:0000259" key="8">
    <source>
        <dbReference type="PROSITE" id="PS50048"/>
    </source>
</evidence>